<evidence type="ECO:0000313" key="3">
    <source>
        <dbReference type="Proteomes" id="UP000789570"/>
    </source>
</evidence>
<dbReference type="Proteomes" id="UP000789570">
    <property type="component" value="Unassembled WGS sequence"/>
</dbReference>
<keyword evidence="1" id="KW-0732">Signal</keyword>
<keyword evidence="3" id="KW-1185">Reference proteome</keyword>
<protein>
    <submittedName>
        <fullName evidence="2">3305_t:CDS:1</fullName>
    </submittedName>
</protein>
<proteinExistence type="predicted"/>
<comment type="caution">
    <text evidence="2">The sequence shown here is derived from an EMBL/GenBank/DDBJ whole genome shotgun (WGS) entry which is preliminary data.</text>
</comment>
<sequence length="56" mass="6175">MKISLSLIFTLCLIFTVAFAAPIASKNDSFEMHGGGGNDLDCHTPEGRNKFRCRSR</sequence>
<dbReference type="AlphaFoldDB" id="A0A9N9BVR2"/>
<name>A0A9N9BVR2_9GLOM</name>
<reference evidence="2" key="1">
    <citation type="submission" date="2021-06" db="EMBL/GenBank/DDBJ databases">
        <authorList>
            <person name="Kallberg Y."/>
            <person name="Tangrot J."/>
            <person name="Rosling A."/>
        </authorList>
    </citation>
    <scope>NUCLEOTIDE SEQUENCE</scope>
    <source>
        <strain evidence="2">UK204</strain>
    </source>
</reference>
<evidence type="ECO:0000256" key="1">
    <source>
        <dbReference type="SAM" id="SignalP"/>
    </source>
</evidence>
<organism evidence="2 3">
    <name type="scientific">Funneliformis caledonium</name>
    <dbReference type="NCBI Taxonomy" id="1117310"/>
    <lineage>
        <taxon>Eukaryota</taxon>
        <taxon>Fungi</taxon>
        <taxon>Fungi incertae sedis</taxon>
        <taxon>Mucoromycota</taxon>
        <taxon>Glomeromycotina</taxon>
        <taxon>Glomeromycetes</taxon>
        <taxon>Glomerales</taxon>
        <taxon>Glomeraceae</taxon>
        <taxon>Funneliformis</taxon>
    </lineage>
</organism>
<gene>
    <name evidence="2" type="ORF">FCALED_LOCUS7399</name>
</gene>
<accession>A0A9N9BVR2</accession>
<evidence type="ECO:0000313" key="2">
    <source>
        <dbReference type="EMBL" id="CAG8577103.1"/>
    </source>
</evidence>
<dbReference type="OrthoDB" id="10315604at2759"/>
<feature type="chain" id="PRO_5040303932" evidence="1">
    <location>
        <begin position="21"/>
        <end position="56"/>
    </location>
</feature>
<dbReference type="EMBL" id="CAJVPQ010001950">
    <property type="protein sequence ID" value="CAG8577103.1"/>
    <property type="molecule type" value="Genomic_DNA"/>
</dbReference>
<feature type="signal peptide" evidence="1">
    <location>
        <begin position="1"/>
        <end position="20"/>
    </location>
</feature>